<dbReference type="GO" id="GO:0004113">
    <property type="term" value="F:2',3'-cyclic-nucleotide 3'-phosphodiesterase activity"/>
    <property type="evidence" value="ECO:0007669"/>
    <property type="project" value="TreeGrafter"/>
</dbReference>
<dbReference type="PANTHER" id="PTHR36303">
    <property type="entry name" value="2',3'-CYCLIC-NUCLEOTIDE 2'-PHOSPHODIESTERASE"/>
    <property type="match status" value="1"/>
</dbReference>
<dbReference type="SUPFAM" id="SSF56300">
    <property type="entry name" value="Metallo-dependent phosphatases"/>
    <property type="match status" value="1"/>
</dbReference>
<dbReference type="Proteomes" id="UP000198324">
    <property type="component" value="Unassembled WGS sequence"/>
</dbReference>
<feature type="binding site" evidence="2">
    <location>
        <position position="181"/>
    </location>
    <ligand>
        <name>Fe cation</name>
        <dbReference type="ChEBI" id="CHEBI:24875"/>
        <label>1</label>
    </ligand>
</feature>
<evidence type="ECO:0000313" key="3">
    <source>
        <dbReference type="EMBL" id="SNS18839.1"/>
    </source>
</evidence>
<feature type="binding site" evidence="2">
    <location>
        <position position="67"/>
    </location>
    <ligand>
        <name>Fe cation</name>
        <dbReference type="ChEBI" id="CHEBI:24875"/>
        <label>2</label>
    </ligand>
</feature>
<dbReference type="Gene3D" id="3.60.21.10">
    <property type="match status" value="1"/>
</dbReference>
<evidence type="ECO:0008006" key="5">
    <source>
        <dbReference type="Google" id="ProtNLM"/>
    </source>
</evidence>
<dbReference type="CDD" id="cd07382">
    <property type="entry name" value="MPP_DR1281"/>
    <property type="match status" value="1"/>
</dbReference>
<keyword evidence="4" id="KW-1185">Reference proteome</keyword>
<dbReference type="OrthoDB" id="9801109at2"/>
<reference evidence="3 4" key="1">
    <citation type="submission" date="2017-06" db="EMBL/GenBank/DDBJ databases">
        <authorList>
            <person name="Kim H.J."/>
            <person name="Triplett B.A."/>
        </authorList>
    </citation>
    <scope>NUCLEOTIDE SEQUENCE [LARGE SCALE GENOMIC DNA]</scope>
    <source>
        <strain evidence="3 4">DSM 13116</strain>
    </source>
</reference>
<dbReference type="AlphaFoldDB" id="A0A239CFT3"/>
<protein>
    <recommendedName>
        <fullName evidence="5">Metallophosphoesterase</fullName>
    </recommendedName>
</protein>
<name>A0A239CFT3_9BACT</name>
<accession>A0A239CFT3</accession>
<dbReference type="Pfam" id="PF13277">
    <property type="entry name" value="YmdB"/>
    <property type="match status" value="1"/>
</dbReference>
<keyword evidence="2" id="KW-0479">Metal-binding</keyword>
<dbReference type="GO" id="GO:0046872">
    <property type="term" value="F:metal ion binding"/>
    <property type="evidence" value="ECO:0007669"/>
    <property type="project" value="UniProtKB-KW"/>
</dbReference>
<feature type="binding site" evidence="2">
    <location>
        <position position="39"/>
    </location>
    <ligand>
        <name>Fe cation</name>
        <dbReference type="ChEBI" id="CHEBI:24875"/>
        <label>1</label>
    </ligand>
</feature>
<gene>
    <name evidence="3" type="ORF">SAMN04488503_3094</name>
</gene>
<dbReference type="RefSeq" id="WP_089275286.1">
    <property type="nucleotide sequence ID" value="NZ_FZOC01000008.1"/>
</dbReference>
<feature type="binding site" evidence="2">
    <location>
        <position position="39"/>
    </location>
    <ligand>
        <name>Fe cation</name>
        <dbReference type="ChEBI" id="CHEBI:24875"/>
        <label>2</label>
    </ligand>
</feature>
<dbReference type="PIRSF" id="PIRSF004789">
    <property type="entry name" value="DR1281"/>
    <property type="match status" value="1"/>
</dbReference>
<evidence type="ECO:0000256" key="2">
    <source>
        <dbReference type="PIRSR" id="PIRSR004789-51"/>
    </source>
</evidence>
<evidence type="ECO:0000313" key="4">
    <source>
        <dbReference type="Proteomes" id="UP000198324"/>
    </source>
</evidence>
<dbReference type="EMBL" id="FZOC01000008">
    <property type="protein sequence ID" value="SNS18839.1"/>
    <property type="molecule type" value="Genomic_DNA"/>
</dbReference>
<feature type="binding site" evidence="2">
    <location>
        <position position="8"/>
    </location>
    <ligand>
        <name>Fe cation</name>
        <dbReference type="ChEBI" id="CHEBI:24875"/>
        <label>1</label>
    </ligand>
</feature>
<feature type="binding site" evidence="2">
    <location>
        <position position="154"/>
    </location>
    <ligand>
        <name>Fe cation</name>
        <dbReference type="ChEBI" id="CHEBI:24875"/>
        <label>2</label>
    </ligand>
</feature>
<feature type="active site" description="Proton donor" evidence="1">
    <location>
        <position position="68"/>
    </location>
</feature>
<feature type="binding site" evidence="2">
    <location>
        <position position="40"/>
    </location>
    <ligand>
        <name>Fe cation</name>
        <dbReference type="ChEBI" id="CHEBI:24875"/>
        <label>1</label>
    </ligand>
</feature>
<dbReference type="PANTHER" id="PTHR36303:SF1">
    <property type="entry name" value="2',3'-CYCLIC-NUCLEOTIDE 2'-PHOSPHODIESTERASE"/>
    <property type="match status" value="1"/>
</dbReference>
<sequence>MRILYLGDIVGRPGRTAVKRHLAAIRAELGVDLVFANGENASGGLGLSAEGAKELFSAGIDALSSGNHIWKFKDMPSFMDREPRLVRPANYPPGLPGRGWTVLENPGLSPVALINLMGRTYMAPLDCPFRMADAILAELDATRPDVRIRLVDFHAEATSEKAGLGWHLDGRVSAVLGTHTHVQTADARLLGRGTAFITDLGMSGPVDSCLGMSVAPILRKFLTAAPERFEVASGPVALCGAVLDIDDESGQARNIAAWRFDAD</sequence>
<dbReference type="InterPro" id="IPR005235">
    <property type="entry name" value="YmdB-like"/>
</dbReference>
<evidence type="ECO:0000256" key="1">
    <source>
        <dbReference type="PIRSR" id="PIRSR004789-50"/>
    </source>
</evidence>
<feature type="binding site" evidence="2">
    <location>
        <position position="179"/>
    </location>
    <ligand>
        <name>Fe cation</name>
        <dbReference type="ChEBI" id="CHEBI:24875"/>
        <label>2</label>
    </ligand>
</feature>
<organism evidence="3 4">
    <name type="scientific">Humidesulfovibrio mexicanus</name>
    <dbReference type="NCBI Taxonomy" id="147047"/>
    <lineage>
        <taxon>Bacteria</taxon>
        <taxon>Pseudomonadati</taxon>
        <taxon>Thermodesulfobacteriota</taxon>
        <taxon>Desulfovibrionia</taxon>
        <taxon>Desulfovibrionales</taxon>
        <taxon>Desulfovibrionaceae</taxon>
        <taxon>Humidesulfovibrio</taxon>
    </lineage>
</organism>
<dbReference type="InterPro" id="IPR029052">
    <property type="entry name" value="Metallo-depent_PP-like"/>
</dbReference>
<proteinExistence type="predicted"/>